<evidence type="ECO:0000256" key="6">
    <source>
        <dbReference type="ARBA" id="ARBA00037164"/>
    </source>
</evidence>
<comment type="caution">
    <text evidence="10">The sequence shown here is derived from an EMBL/GenBank/DDBJ whole genome shotgun (WGS) entry which is preliminary data.</text>
</comment>
<dbReference type="Gene3D" id="3.40.50.2300">
    <property type="match status" value="1"/>
</dbReference>
<evidence type="ECO:0000313" key="11">
    <source>
        <dbReference type="Proteomes" id="UP000886886"/>
    </source>
</evidence>
<evidence type="ECO:0000256" key="3">
    <source>
        <dbReference type="ARBA" id="ARBA00023012"/>
    </source>
</evidence>
<evidence type="ECO:0000259" key="9">
    <source>
        <dbReference type="PROSITE" id="PS50930"/>
    </source>
</evidence>
<name>A0A9D0ZYF5_9FIRM</name>
<proteinExistence type="predicted"/>
<dbReference type="InterPro" id="IPR001789">
    <property type="entry name" value="Sig_transdc_resp-reg_receiver"/>
</dbReference>
<keyword evidence="2" id="KW-0963">Cytoplasm</keyword>
<dbReference type="Pfam" id="PF00072">
    <property type="entry name" value="Response_reg"/>
    <property type="match status" value="1"/>
</dbReference>
<reference evidence="10" key="1">
    <citation type="submission" date="2020-10" db="EMBL/GenBank/DDBJ databases">
        <authorList>
            <person name="Gilroy R."/>
        </authorList>
    </citation>
    <scope>NUCLEOTIDE SEQUENCE</scope>
    <source>
        <strain evidence="10">ChiSjej3B21-11622</strain>
    </source>
</reference>
<dbReference type="PROSITE" id="PS50110">
    <property type="entry name" value="RESPONSE_REGULATORY"/>
    <property type="match status" value="1"/>
</dbReference>
<evidence type="ECO:0000256" key="5">
    <source>
        <dbReference type="ARBA" id="ARBA00024867"/>
    </source>
</evidence>
<comment type="function">
    <text evidence="5">May play the central regulatory role in sporulation. It may be an element of the effector pathway responsible for the activation of sporulation genes in response to nutritional stress. Spo0A may act in concert with spo0H (a sigma factor) to control the expression of some genes that are critical to the sporulation process.</text>
</comment>
<reference evidence="10" key="2">
    <citation type="journal article" date="2021" name="PeerJ">
        <title>Extensive microbial diversity within the chicken gut microbiome revealed by metagenomics and culture.</title>
        <authorList>
            <person name="Gilroy R."/>
            <person name="Ravi A."/>
            <person name="Getino M."/>
            <person name="Pursley I."/>
            <person name="Horton D.L."/>
            <person name="Alikhan N.F."/>
            <person name="Baker D."/>
            <person name="Gharbi K."/>
            <person name="Hall N."/>
            <person name="Watson M."/>
            <person name="Adriaenssens E.M."/>
            <person name="Foster-Nyarko E."/>
            <person name="Jarju S."/>
            <person name="Secka A."/>
            <person name="Antonio M."/>
            <person name="Oren A."/>
            <person name="Chaudhuri R.R."/>
            <person name="La Ragione R."/>
            <person name="Hildebrand F."/>
            <person name="Pallen M.J."/>
        </authorList>
    </citation>
    <scope>NUCLEOTIDE SEQUENCE</scope>
    <source>
        <strain evidence="10">ChiSjej3B21-11622</strain>
    </source>
</reference>
<protein>
    <recommendedName>
        <fullName evidence="1">Stage 0 sporulation protein A homolog</fullName>
    </recommendedName>
</protein>
<dbReference type="Pfam" id="PF04397">
    <property type="entry name" value="LytTR"/>
    <property type="match status" value="1"/>
</dbReference>
<dbReference type="GO" id="GO:0000156">
    <property type="term" value="F:phosphorelay response regulator activity"/>
    <property type="evidence" value="ECO:0007669"/>
    <property type="project" value="InterPro"/>
</dbReference>
<evidence type="ECO:0000256" key="2">
    <source>
        <dbReference type="ARBA" id="ARBA00022490"/>
    </source>
</evidence>
<feature type="domain" description="HTH LytTR-type" evidence="9">
    <location>
        <begin position="144"/>
        <end position="240"/>
    </location>
</feature>
<dbReference type="SMART" id="SM00850">
    <property type="entry name" value="LytTR"/>
    <property type="match status" value="1"/>
</dbReference>
<dbReference type="InterPro" id="IPR011006">
    <property type="entry name" value="CheY-like_superfamily"/>
</dbReference>
<keyword evidence="4" id="KW-0010">Activator</keyword>
<evidence type="ECO:0000256" key="4">
    <source>
        <dbReference type="ARBA" id="ARBA00023159"/>
    </source>
</evidence>
<evidence type="ECO:0000313" key="10">
    <source>
        <dbReference type="EMBL" id="HIQ98039.1"/>
    </source>
</evidence>
<dbReference type="InterPro" id="IPR007492">
    <property type="entry name" value="LytTR_DNA-bd_dom"/>
</dbReference>
<feature type="modified residue" description="4-aspartylphosphate" evidence="7">
    <location>
        <position position="60"/>
    </location>
</feature>
<dbReference type="Gene3D" id="2.40.50.1020">
    <property type="entry name" value="LytTr DNA-binding domain"/>
    <property type="match status" value="1"/>
</dbReference>
<evidence type="ECO:0000256" key="7">
    <source>
        <dbReference type="PROSITE-ProRule" id="PRU00169"/>
    </source>
</evidence>
<dbReference type="EMBL" id="DVFT01000230">
    <property type="protein sequence ID" value="HIQ98039.1"/>
    <property type="molecule type" value="Genomic_DNA"/>
</dbReference>
<dbReference type="PANTHER" id="PTHR37299">
    <property type="entry name" value="TRANSCRIPTIONAL REGULATOR-RELATED"/>
    <property type="match status" value="1"/>
</dbReference>
<dbReference type="InterPro" id="IPR046947">
    <property type="entry name" value="LytR-like"/>
</dbReference>
<keyword evidence="7" id="KW-0597">Phosphoprotein</keyword>
<evidence type="ECO:0000259" key="8">
    <source>
        <dbReference type="PROSITE" id="PS50110"/>
    </source>
</evidence>
<dbReference type="SMART" id="SM00448">
    <property type="entry name" value="REC"/>
    <property type="match status" value="1"/>
</dbReference>
<dbReference type="PROSITE" id="PS50930">
    <property type="entry name" value="HTH_LYTTR"/>
    <property type="match status" value="1"/>
</dbReference>
<dbReference type="Proteomes" id="UP000886886">
    <property type="component" value="Unassembled WGS sequence"/>
</dbReference>
<evidence type="ECO:0000256" key="1">
    <source>
        <dbReference type="ARBA" id="ARBA00018672"/>
    </source>
</evidence>
<gene>
    <name evidence="10" type="ORF">IAB26_15925</name>
</gene>
<dbReference type="GO" id="GO:0003677">
    <property type="term" value="F:DNA binding"/>
    <property type="evidence" value="ECO:0007669"/>
    <property type="project" value="InterPro"/>
</dbReference>
<comment type="function">
    <text evidence="6">Required for high-level post-exponential phase expression of a series of secreted proteins.</text>
</comment>
<dbReference type="PANTHER" id="PTHR37299:SF3">
    <property type="entry name" value="STAGE 0 SPORULATION PROTEIN A HOMOLOG"/>
    <property type="match status" value="1"/>
</dbReference>
<dbReference type="CDD" id="cd17533">
    <property type="entry name" value="REC_LytTR_AgrA-like"/>
    <property type="match status" value="1"/>
</dbReference>
<organism evidence="10 11">
    <name type="scientific">Candidatus Limivivens merdigallinarum</name>
    <dbReference type="NCBI Taxonomy" id="2840859"/>
    <lineage>
        <taxon>Bacteria</taxon>
        <taxon>Bacillati</taxon>
        <taxon>Bacillota</taxon>
        <taxon>Clostridia</taxon>
        <taxon>Lachnospirales</taxon>
        <taxon>Lachnospiraceae</taxon>
        <taxon>Lachnospiraceae incertae sedis</taxon>
        <taxon>Candidatus Limivivens</taxon>
    </lineage>
</organism>
<sequence>MLKIYVCEDNPRLLESYFQLAKKAILLKDWNIQMGAAASSPIELLSSLPDGEDGGLYFLDIELGAGQNGFELAREIRRKDPKAFLVFLTSHSEWALETFRYRLEAMDFIVKTEDEEALRQRMYACIQSAYERFQAWNVDRDALLNLKSWEKELFLPCSQVLYITSSEIPHHVVLHTLDSFYDVIGSLKEIQAKHPSVWIYGSRSLLVNRNHIREKNLLRRTLLLDNGELLPCSIRSFKEL</sequence>
<accession>A0A9D0ZYF5</accession>
<dbReference type="AlphaFoldDB" id="A0A9D0ZYF5"/>
<feature type="domain" description="Response regulatory" evidence="8">
    <location>
        <begin position="3"/>
        <end position="126"/>
    </location>
</feature>
<dbReference type="SUPFAM" id="SSF52172">
    <property type="entry name" value="CheY-like"/>
    <property type="match status" value="1"/>
</dbReference>
<keyword evidence="3" id="KW-0902">Two-component regulatory system</keyword>